<organism evidence="2">
    <name type="scientific">mine drainage metagenome</name>
    <dbReference type="NCBI Taxonomy" id="410659"/>
    <lineage>
        <taxon>unclassified sequences</taxon>
        <taxon>metagenomes</taxon>
        <taxon>ecological metagenomes</taxon>
    </lineage>
</organism>
<evidence type="ECO:0000313" key="2">
    <source>
        <dbReference type="EMBL" id="CBI09853.1"/>
    </source>
</evidence>
<dbReference type="Pfam" id="PF11154">
    <property type="entry name" value="DUF2934"/>
    <property type="match status" value="1"/>
</dbReference>
<evidence type="ECO:0000256" key="1">
    <source>
        <dbReference type="SAM" id="Coils"/>
    </source>
</evidence>
<dbReference type="EMBL" id="CABR01000055">
    <property type="protein sequence ID" value="CBI09853.1"/>
    <property type="molecule type" value="Genomic_DNA"/>
</dbReference>
<comment type="caution">
    <text evidence="2">The sequence shown here is derived from an EMBL/GenBank/DDBJ whole genome shotgun (WGS) entry which is preliminary data.</text>
</comment>
<dbReference type="AlphaFoldDB" id="E6QRI1"/>
<feature type="coiled-coil region" evidence="1">
    <location>
        <begin position="69"/>
        <end position="125"/>
    </location>
</feature>
<keyword evidence="1" id="KW-0175">Coiled coil</keyword>
<protein>
    <submittedName>
        <fullName evidence="2">Uncharacterized protein</fullName>
    </submittedName>
</protein>
<proteinExistence type="predicted"/>
<sequence length="248" mass="28237">MTTSNTNEPTPSISAEQRYRMIAEAAYFRAENRGFSGANMAQDWIEAEAEIDRQLHPVFGMMEKKSSFEETLRQQILRWDARLDQLAENATMAKTAAKAKIRKQISEITANREALKESLNALQASTTSTWDDLKHQAEQILAKMQGVYDHAASQKEAFEQQLTTQLAVWDVRYQDLKARAKNASVEVQSNLQSKMYALEEHRVAAEAQLVELRTRSAEAWEDIKTGTDKTWKTLHDTLDRVADHFKGS</sequence>
<name>E6QRI1_9ZZZZ</name>
<reference evidence="2" key="1">
    <citation type="submission" date="2009-10" db="EMBL/GenBank/DDBJ databases">
        <title>Diversity of trophic interactions inside an arsenic-rich microbial ecosystem.</title>
        <authorList>
            <person name="Bertin P.N."/>
            <person name="Heinrich-Salmeron A."/>
            <person name="Pelletier E."/>
            <person name="Goulhen-Chollet F."/>
            <person name="Arsene-Ploetze F."/>
            <person name="Gallien S."/>
            <person name="Calteau A."/>
            <person name="Vallenet D."/>
            <person name="Casiot C."/>
            <person name="Chane-Woon-Ming B."/>
            <person name="Giloteaux L."/>
            <person name="Barakat M."/>
            <person name="Bonnefoy V."/>
            <person name="Bruneel O."/>
            <person name="Chandler M."/>
            <person name="Cleiss J."/>
            <person name="Duran R."/>
            <person name="Elbaz-Poulichet F."/>
            <person name="Fonknechten N."/>
            <person name="Lauga B."/>
            <person name="Mornico D."/>
            <person name="Ortet P."/>
            <person name="Schaeffer C."/>
            <person name="Siguier P."/>
            <person name="Alexander Thil Smith A."/>
            <person name="Van Dorsselaer A."/>
            <person name="Weissenbach J."/>
            <person name="Medigue C."/>
            <person name="Le Paslier D."/>
        </authorList>
    </citation>
    <scope>NUCLEOTIDE SEQUENCE</scope>
</reference>
<dbReference type="InterPro" id="IPR021327">
    <property type="entry name" value="DUF2934"/>
</dbReference>
<gene>
    <name evidence="2" type="ORF">CARN7_0599</name>
</gene>
<accession>E6QRI1</accession>